<dbReference type="InterPro" id="IPR005143">
    <property type="entry name" value="TF_LuxR_autoind-bd_dom"/>
</dbReference>
<keyword evidence="6" id="KW-1185">Reference proteome</keyword>
<dbReference type="PROSITE" id="PS00622">
    <property type="entry name" value="HTH_LUXR_1"/>
    <property type="match status" value="1"/>
</dbReference>
<dbReference type="Pfam" id="PF03472">
    <property type="entry name" value="Autoind_bind"/>
    <property type="match status" value="1"/>
</dbReference>
<dbReference type="Pfam" id="PF00196">
    <property type="entry name" value="GerE"/>
    <property type="match status" value="1"/>
</dbReference>
<evidence type="ECO:0000313" key="5">
    <source>
        <dbReference type="EMBL" id="MBN2978369.1"/>
    </source>
</evidence>
<evidence type="ECO:0000256" key="3">
    <source>
        <dbReference type="ARBA" id="ARBA00023163"/>
    </source>
</evidence>
<dbReference type="PRINTS" id="PR00038">
    <property type="entry name" value="HTHLUXR"/>
</dbReference>
<dbReference type="CDD" id="cd06170">
    <property type="entry name" value="LuxR_C_like"/>
    <property type="match status" value="1"/>
</dbReference>
<dbReference type="GO" id="GO:0003677">
    <property type="term" value="F:DNA binding"/>
    <property type="evidence" value="ECO:0007669"/>
    <property type="project" value="UniProtKB-KW"/>
</dbReference>
<keyword evidence="3" id="KW-0804">Transcription</keyword>
<dbReference type="SUPFAM" id="SSF46894">
    <property type="entry name" value="C-terminal effector domain of the bipartite response regulators"/>
    <property type="match status" value="1"/>
</dbReference>
<reference evidence="5 6" key="1">
    <citation type="journal article" date="2021" name="Int. J. Syst. Evol. Microbiol.">
        <title>Pseudomonas lactucae sp. nov., a pathogen causing bacterial rot of lettuce in Japan.</title>
        <authorList>
            <person name="Sawada H."/>
            <person name="Fujikawa T."/>
            <person name="Satou M."/>
        </authorList>
    </citation>
    <scope>NUCLEOTIDE SEQUENCE [LARGE SCALE GENOMIC DNA]</scope>
    <source>
        <strain evidence="5 6">MAFF 301381</strain>
    </source>
</reference>
<sequence>MLNWRNTRLPKLEDEDQITSVFEMVINETYSLGFQFCSFKMSAQQLANQKIVFEKSNYPTEWSHLYKQAKFADVDPVVAHCQRSVLPFVWKESAFQDTPHLWTLAQSCGVHLGWTQPLHGPKGVFSMLTLGRSKREISPEELYEKAGNALWLCHAMHTVVAHKYANEPVAMPCNNLTPRELEVLRWSALGKTAGEIAKILCLSERTVGFHNCSSMRKLGVNNKIAAIMKAAKAGFFNDLM</sequence>
<dbReference type="InterPro" id="IPR036693">
    <property type="entry name" value="TF_LuxR_autoind-bd_dom_sf"/>
</dbReference>
<dbReference type="PANTHER" id="PTHR44688:SF16">
    <property type="entry name" value="DNA-BINDING TRANSCRIPTIONAL ACTIVATOR DEVR_DOSR"/>
    <property type="match status" value="1"/>
</dbReference>
<dbReference type="GO" id="GO:0006355">
    <property type="term" value="P:regulation of DNA-templated transcription"/>
    <property type="evidence" value="ECO:0007669"/>
    <property type="project" value="InterPro"/>
</dbReference>
<dbReference type="InterPro" id="IPR000792">
    <property type="entry name" value="Tscrpt_reg_LuxR_C"/>
</dbReference>
<dbReference type="InterPro" id="IPR016032">
    <property type="entry name" value="Sig_transdc_resp-reg_C-effctor"/>
</dbReference>
<dbReference type="InterPro" id="IPR036388">
    <property type="entry name" value="WH-like_DNA-bd_sf"/>
</dbReference>
<gene>
    <name evidence="5" type="ORF">JWR99_21425</name>
</gene>
<dbReference type="Gene3D" id="1.10.10.10">
    <property type="entry name" value="Winged helix-like DNA-binding domain superfamily/Winged helix DNA-binding domain"/>
    <property type="match status" value="1"/>
</dbReference>
<dbReference type="SUPFAM" id="SSF75516">
    <property type="entry name" value="Pheromone-binding domain of LuxR-like quorum-sensing transcription factors"/>
    <property type="match status" value="1"/>
</dbReference>
<dbReference type="RefSeq" id="WP_205490374.1">
    <property type="nucleotide sequence ID" value="NZ_JAFHKI010000069.1"/>
</dbReference>
<dbReference type="Proteomes" id="UP001154860">
    <property type="component" value="Unassembled WGS sequence"/>
</dbReference>
<evidence type="ECO:0000256" key="2">
    <source>
        <dbReference type="ARBA" id="ARBA00023125"/>
    </source>
</evidence>
<dbReference type="SMART" id="SM00421">
    <property type="entry name" value="HTH_LUXR"/>
    <property type="match status" value="1"/>
</dbReference>
<protein>
    <submittedName>
        <fullName evidence="5">LuxR family transcriptional regulator</fullName>
    </submittedName>
</protein>
<feature type="domain" description="HTH luxR-type" evidence="4">
    <location>
        <begin position="169"/>
        <end position="234"/>
    </location>
</feature>
<keyword evidence="2" id="KW-0238">DNA-binding</keyword>
<evidence type="ECO:0000259" key="4">
    <source>
        <dbReference type="PROSITE" id="PS50043"/>
    </source>
</evidence>
<proteinExistence type="predicted"/>
<evidence type="ECO:0000256" key="1">
    <source>
        <dbReference type="ARBA" id="ARBA00023015"/>
    </source>
</evidence>
<accession>A0A9X0YFH8</accession>
<dbReference type="PANTHER" id="PTHR44688">
    <property type="entry name" value="DNA-BINDING TRANSCRIPTIONAL ACTIVATOR DEVR_DOSR"/>
    <property type="match status" value="1"/>
</dbReference>
<comment type="caution">
    <text evidence="5">The sequence shown here is derived from an EMBL/GenBank/DDBJ whole genome shotgun (WGS) entry which is preliminary data.</text>
</comment>
<dbReference type="PROSITE" id="PS50043">
    <property type="entry name" value="HTH_LUXR_2"/>
    <property type="match status" value="1"/>
</dbReference>
<dbReference type="AlphaFoldDB" id="A0A9X0YFH8"/>
<keyword evidence="1" id="KW-0805">Transcription regulation</keyword>
<organism evidence="5 6">
    <name type="scientific">Pseudomonas lactucae</name>
    <dbReference type="NCBI Taxonomy" id="2813360"/>
    <lineage>
        <taxon>Bacteria</taxon>
        <taxon>Pseudomonadati</taxon>
        <taxon>Pseudomonadota</taxon>
        <taxon>Gammaproteobacteria</taxon>
        <taxon>Pseudomonadales</taxon>
        <taxon>Pseudomonadaceae</taxon>
        <taxon>Pseudomonas</taxon>
    </lineage>
</organism>
<name>A0A9X0YFH8_9PSED</name>
<evidence type="ECO:0000313" key="6">
    <source>
        <dbReference type="Proteomes" id="UP001154860"/>
    </source>
</evidence>
<dbReference type="Gene3D" id="3.30.450.80">
    <property type="entry name" value="Transcription factor LuxR-like, autoinducer-binding domain"/>
    <property type="match status" value="1"/>
</dbReference>
<dbReference type="EMBL" id="JAFHKJ010000096">
    <property type="protein sequence ID" value="MBN2978369.1"/>
    <property type="molecule type" value="Genomic_DNA"/>
</dbReference>
<reference evidence="5 6" key="2">
    <citation type="journal article" date="2023" name="Plant Pathol.">
        <title>Dismantling and reorganizing Pseudomonas marginalis sensu#lato.</title>
        <authorList>
            <person name="Sawada H."/>
            <person name="Fujikawa T."/>
            <person name="Satou M."/>
        </authorList>
    </citation>
    <scope>NUCLEOTIDE SEQUENCE [LARGE SCALE GENOMIC DNA]</scope>
    <source>
        <strain evidence="5 6">MAFF 301381</strain>
    </source>
</reference>